<sequence length="78" mass="8570">MIVNHLSSVSKYKLSIELNGKPVEAVVDTGADVTIISEELFNSMKRKPKVKKRVTLNATGKKMKMNGSVVGPVRMKIV</sequence>
<keyword evidence="1" id="KW-0378">Hydrolase</keyword>
<reference evidence="3" key="2">
    <citation type="submission" date="2020-11" db="EMBL/GenBank/DDBJ databases">
        <authorList>
            <person name="McCartney M.A."/>
            <person name="Auch B."/>
            <person name="Kono T."/>
            <person name="Mallez S."/>
            <person name="Becker A."/>
            <person name="Gohl D.M."/>
            <person name="Silverstein K.A.T."/>
            <person name="Koren S."/>
            <person name="Bechman K.B."/>
            <person name="Herman A."/>
            <person name="Abrahante J.E."/>
            <person name="Garbe J."/>
        </authorList>
    </citation>
    <scope>NUCLEOTIDE SEQUENCE</scope>
    <source>
        <strain evidence="3">Duluth1</strain>
        <tissue evidence="3">Whole animal</tissue>
    </source>
</reference>
<organism evidence="3 4">
    <name type="scientific">Dreissena polymorpha</name>
    <name type="common">Zebra mussel</name>
    <name type="synonym">Mytilus polymorpha</name>
    <dbReference type="NCBI Taxonomy" id="45954"/>
    <lineage>
        <taxon>Eukaryota</taxon>
        <taxon>Metazoa</taxon>
        <taxon>Spiralia</taxon>
        <taxon>Lophotrochozoa</taxon>
        <taxon>Mollusca</taxon>
        <taxon>Bivalvia</taxon>
        <taxon>Autobranchia</taxon>
        <taxon>Heteroconchia</taxon>
        <taxon>Euheterodonta</taxon>
        <taxon>Imparidentia</taxon>
        <taxon>Neoheterodontei</taxon>
        <taxon>Myida</taxon>
        <taxon>Dreissenoidea</taxon>
        <taxon>Dreissenidae</taxon>
        <taxon>Dreissena</taxon>
    </lineage>
</organism>
<dbReference type="InterPro" id="IPR021109">
    <property type="entry name" value="Peptidase_aspartic_dom_sf"/>
</dbReference>
<evidence type="ECO:0000313" key="3">
    <source>
        <dbReference type="EMBL" id="KAH3822295.1"/>
    </source>
</evidence>
<protein>
    <recommendedName>
        <fullName evidence="2">Peptidase A2 domain-containing protein</fullName>
    </recommendedName>
</protein>
<dbReference type="InterPro" id="IPR001995">
    <property type="entry name" value="Peptidase_A2_cat"/>
</dbReference>
<dbReference type="GO" id="GO:0004190">
    <property type="term" value="F:aspartic-type endopeptidase activity"/>
    <property type="evidence" value="ECO:0007669"/>
    <property type="project" value="InterPro"/>
</dbReference>
<dbReference type="Pfam" id="PF13975">
    <property type="entry name" value="gag-asp_proteas"/>
    <property type="match status" value="1"/>
</dbReference>
<dbReference type="Proteomes" id="UP000828390">
    <property type="component" value="Unassembled WGS sequence"/>
</dbReference>
<dbReference type="PROSITE" id="PS00141">
    <property type="entry name" value="ASP_PROTEASE"/>
    <property type="match status" value="1"/>
</dbReference>
<name>A0A9D4GSJ4_DREPO</name>
<dbReference type="GO" id="GO:0006508">
    <property type="term" value="P:proteolysis"/>
    <property type="evidence" value="ECO:0007669"/>
    <property type="project" value="InterPro"/>
</dbReference>
<evidence type="ECO:0000259" key="2">
    <source>
        <dbReference type="PROSITE" id="PS50175"/>
    </source>
</evidence>
<dbReference type="Gene3D" id="2.40.70.10">
    <property type="entry name" value="Acid Proteases"/>
    <property type="match status" value="1"/>
</dbReference>
<dbReference type="PROSITE" id="PS50175">
    <property type="entry name" value="ASP_PROT_RETROV"/>
    <property type="match status" value="1"/>
</dbReference>
<comment type="caution">
    <text evidence="3">The sequence shown here is derived from an EMBL/GenBank/DDBJ whole genome shotgun (WGS) entry which is preliminary data.</text>
</comment>
<proteinExistence type="predicted"/>
<feature type="domain" description="Peptidase A2" evidence="2">
    <location>
        <begin position="23"/>
        <end position="60"/>
    </location>
</feature>
<evidence type="ECO:0000256" key="1">
    <source>
        <dbReference type="ARBA" id="ARBA00022801"/>
    </source>
</evidence>
<dbReference type="SUPFAM" id="SSF50630">
    <property type="entry name" value="Acid proteases"/>
    <property type="match status" value="1"/>
</dbReference>
<dbReference type="InterPro" id="IPR001969">
    <property type="entry name" value="Aspartic_peptidase_AS"/>
</dbReference>
<gene>
    <name evidence="3" type="ORF">DPMN_124069</name>
</gene>
<dbReference type="AlphaFoldDB" id="A0A9D4GSJ4"/>
<evidence type="ECO:0000313" key="4">
    <source>
        <dbReference type="Proteomes" id="UP000828390"/>
    </source>
</evidence>
<accession>A0A9D4GSJ4</accession>
<reference evidence="3" key="1">
    <citation type="journal article" date="2019" name="bioRxiv">
        <title>The Genome of the Zebra Mussel, Dreissena polymorpha: A Resource for Invasive Species Research.</title>
        <authorList>
            <person name="McCartney M.A."/>
            <person name="Auch B."/>
            <person name="Kono T."/>
            <person name="Mallez S."/>
            <person name="Zhang Y."/>
            <person name="Obille A."/>
            <person name="Becker A."/>
            <person name="Abrahante J.E."/>
            <person name="Garbe J."/>
            <person name="Badalamenti J.P."/>
            <person name="Herman A."/>
            <person name="Mangelson H."/>
            <person name="Liachko I."/>
            <person name="Sullivan S."/>
            <person name="Sone E.D."/>
            <person name="Koren S."/>
            <person name="Silverstein K.A.T."/>
            <person name="Beckman K.B."/>
            <person name="Gohl D.M."/>
        </authorList>
    </citation>
    <scope>NUCLEOTIDE SEQUENCE</scope>
    <source>
        <strain evidence="3">Duluth1</strain>
        <tissue evidence="3">Whole animal</tissue>
    </source>
</reference>
<keyword evidence="4" id="KW-1185">Reference proteome</keyword>
<dbReference type="EMBL" id="JAIWYP010000005">
    <property type="protein sequence ID" value="KAH3822295.1"/>
    <property type="molecule type" value="Genomic_DNA"/>
</dbReference>